<dbReference type="Proteomes" id="UP001183809">
    <property type="component" value="Unassembled WGS sequence"/>
</dbReference>
<feature type="transmembrane region" description="Helical" evidence="2">
    <location>
        <begin position="30"/>
        <end position="54"/>
    </location>
</feature>
<protein>
    <submittedName>
        <fullName evidence="3">Uncharacterized protein</fullName>
    </submittedName>
</protein>
<keyword evidence="4" id="KW-1185">Reference proteome</keyword>
<sequence>MMSDTERQQRKRLGGRGAGAVRDGRRPKRWVSAVDGPGGPLAFAVLVVAAVLLARDPEFRTAVWTFVRGL</sequence>
<proteinExistence type="predicted"/>
<dbReference type="EMBL" id="JAVREY010000038">
    <property type="protein sequence ID" value="MDT0466526.1"/>
    <property type="molecule type" value="Genomic_DNA"/>
</dbReference>
<reference evidence="4" key="1">
    <citation type="submission" date="2023-07" db="EMBL/GenBank/DDBJ databases">
        <title>30 novel species of actinomycetes from the DSMZ collection.</title>
        <authorList>
            <person name="Nouioui I."/>
        </authorList>
    </citation>
    <scope>NUCLEOTIDE SEQUENCE [LARGE SCALE GENOMIC DNA]</scope>
    <source>
        <strain evidence="4">DSM 41699</strain>
    </source>
</reference>
<name>A0ABU2TZX9_9ACTN</name>
<comment type="caution">
    <text evidence="3">The sequence shown here is derived from an EMBL/GenBank/DDBJ whole genome shotgun (WGS) entry which is preliminary data.</text>
</comment>
<gene>
    <name evidence="3" type="ORF">RM764_26565</name>
</gene>
<evidence type="ECO:0000313" key="3">
    <source>
        <dbReference type="EMBL" id="MDT0466526.1"/>
    </source>
</evidence>
<dbReference type="RefSeq" id="WP_311697986.1">
    <property type="nucleotide sequence ID" value="NZ_JAVREY010000038.1"/>
</dbReference>
<evidence type="ECO:0000256" key="1">
    <source>
        <dbReference type="SAM" id="MobiDB-lite"/>
    </source>
</evidence>
<organism evidence="3 4">
    <name type="scientific">Streptomyces gibsoniae</name>
    <dbReference type="NCBI Taxonomy" id="3075529"/>
    <lineage>
        <taxon>Bacteria</taxon>
        <taxon>Bacillati</taxon>
        <taxon>Actinomycetota</taxon>
        <taxon>Actinomycetes</taxon>
        <taxon>Kitasatosporales</taxon>
        <taxon>Streptomycetaceae</taxon>
        <taxon>Streptomyces</taxon>
    </lineage>
</organism>
<evidence type="ECO:0000256" key="2">
    <source>
        <dbReference type="SAM" id="Phobius"/>
    </source>
</evidence>
<keyword evidence="2" id="KW-1133">Transmembrane helix</keyword>
<evidence type="ECO:0000313" key="4">
    <source>
        <dbReference type="Proteomes" id="UP001183809"/>
    </source>
</evidence>
<accession>A0ABU2TZX9</accession>
<feature type="region of interest" description="Disordered" evidence="1">
    <location>
        <begin position="1"/>
        <end position="24"/>
    </location>
</feature>
<keyword evidence="2" id="KW-0472">Membrane</keyword>
<keyword evidence="2" id="KW-0812">Transmembrane</keyword>